<name>A0A9X7HPX7_BACCE</name>
<keyword evidence="1" id="KW-0175">Coiled coil</keyword>
<dbReference type="Gene3D" id="1.10.1660.10">
    <property type="match status" value="1"/>
</dbReference>
<dbReference type="InterPro" id="IPR025052">
    <property type="entry name" value="DUF3967"/>
</dbReference>
<protein>
    <submittedName>
        <fullName evidence="3">DNA-binding protein</fullName>
    </submittedName>
</protein>
<evidence type="ECO:0000259" key="2">
    <source>
        <dbReference type="Pfam" id="PF13152"/>
    </source>
</evidence>
<proteinExistence type="predicted"/>
<feature type="coiled-coil region" evidence="1">
    <location>
        <begin position="101"/>
        <end position="142"/>
    </location>
</feature>
<dbReference type="InterPro" id="IPR009061">
    <property type="entry name" value="DNA-bd_dom_put_sf"/>
</dbReference>
<gene>
    <name evidence="3" type="ORF">COI69_00065</name>
</gene>
<feature type="domain" description="DUF3967" evidence="2">
    <location>
        <begin position="139"/>
        <end position="177"/>
    </location>
</feature>
<dbReference type="SUPFAM" id="SSF46955">
    <property type="entry name" value="Putative DNA-binding domain"/>
    <property type="match status" value="1"/>
</dbReference>
<keyword evidence="3" id="KW-0238">DNA-binding</keyword>
<evidence type="ECO:0000313" key="3">
    <source>
        <dbReference type="EMBL" id="PHG84714.1"/>
    </source>
</evidence>
<dbReference type="Pfam" id="PF13152">
    <property type="entry name" value="DUF3967"/>
    <property type="match status" value="1"/>
</dbReference>
<comment type="caution">
    <text evidence="3">The sequence shown here is derived from an EMBL/GenBank/DDBJ whole genome shotgun (WGS) entry which is preliminary data.</text>
</comment>
<sequence length="179" mass="21475">MTDKTDSSQSIYVSKDVAIMLKIQESTLRKYCIMLEEHGYHFHKNEHGHRGFMDKDVITLRKLIEIKSHPDMTLKQACNAIMTWVEEKDMSEVDTDVITENKQHDDRYNELKDMIQQQNEMLKQMAKKMDEQQRYIDEKLEKRDHQLMGAIREMQEEKRVLLETASASQGKKWYEFWKQ</sequence>
<organism evidence="3 4">
    <name type="scientific">Bacillus cereus</name>
    <dbReference type="NCBI Taxonomy" id="1396"/>
    <lineage>
        <taxon>Bacteria</taxon>
        <taxon>Bacillati</taxon>
        <taxon>Bacillota</taxon>
        <taxon>Bacilli</taxon>
        <taxon>Bacillales</taxon>
        <taxon>Bacillaceae</taxon>
        <taxon>Bacillus</taxon>
        <taxon>Bacillus cereus group</taxon>
    </lineage>
</organism>
<dbReference type="GO" id="GO:0003677">
    <property type="term" value="F:DNA binding"/>
    <property type="evidence" value="ECO:0007669"/>
    <property type="project" value="UniProtKB-KW"/>
</dbReference>
<evidence type="ECO:0000256" key="1">
    <source>
        <dbReference type="SAM" id="Coils"/>
    </source>
</evidence>
<dbReference type="AlphaFoldDB" id="A0A9X7HPX7"/>
<dbReference type="EMBL" id="NUUR01000001">
    <property type="protein sequence ID" value="PHG84714.1"/>
    <property type="molecule type" value="Genomic_DNA"/>
</dbReference>
<dbReference type="Proteomes" id="UP000225135">
    <property type="component" value="Unassembled WGS sequence"/>
</dbReference>
<evidence type="ECO:0000313" key="4">
    <source>
        <dbReference type="Proteomes" id="UP000225135"/>
    </source>
</evidence>
<reference evidence="3 4" key="1">
    <citation type="submission" date="2017-09" db="EMBL/GenBank/DDBJ databases">
        <title>Large-scale bioinformatics analysis of Bacillus genomes uncovers conserved roles of natural products in bacterial physiology.</title>
        <authorList>
            <consortium name="Agbiome Team Llc"/>
            <person name="Bleich R.M."/>
            <person name="Grubbs K.J."/>
            <person name="Santa Maria K.C."/>
            <person name="Allen S.E."/>
            <person name="Farag S."/>
            <person name="Shank E.A."/>
            <person name="Bowers A."/>
        </authorList>
    </citation>
    <scope>NUCLEOTIDE SEQUENCE [LARGE SCALE GENOMIC DNA]</scope>
    <source>
        <strain evidence="3 4">AFS029792</strain>
    </source>
</reference>
<dbReference type="RefSeq" id="WP_098773482.1">
    <property type="nucleotide sequence ID" value="NZ_NUQH01000026.1"/>
</dbReference>
<accession>A0A9X7HPX7</accession>